<dbReference type="GO" id="GO:0050343">
    <property type="term" value="F:trans-2-enoyl-CoA reductase (NADH) activity"/>
    <property type="evidence" value="ECO:0007669"/>
    <property type="project" value="UniProtKB-UniRule"/>
</dbReference>
<dbReference type="Pfam" id="PF12241">
    <property type="entry name" value="Enoyl_reductase"/>
    <property type="match status" value="1"/>
</dbReference>
<dbReference type="InterPro" id="IPR024906">
    <property type="entry name" value="Eno_Rdtase_FAD-bd_dom"/>
</dbReference>
<sequence length="422" mass="45215">MIIKPMVRNSICINSHPKGCAATVRQEISYIKEKLAGGKNPVEAGKTALTGSPKLALVIGCSTGYGLASRIAVAFGYGAVTVGISFEKPASESKPGTPGYYNNLAFDKEAAKAGLVSKTLDGDAFSNEMKTRTVNAVKEAAAAAGIPAKIDLIIYSLASPVRTDPKTGIMHRSVIKPIGKTYSGKTLDMMTGAFSTAGAEPATDEEIANTIKVMGGEDWELWIEALAKEGILAPAARTIAYTYIGPELSWAIYKNGTIGKAKEDLERACKEINKNFGPAGSGQLAGAWISVNKALVTRASAVIPIIPFYVSCLFKVMKEKGIHEGCIEQIARLYCDRLYTADAISNPKKVPVDSEGRIRIDDWEMREDVQKETLNRMDIVTDENVFSATDVAGFKHDFLEAHGFDVAGVDYEADVDPSGSDL</sequence>
<evidence type="ECO:0000313" key="14">
    <source>
        <dbReference type="Proteomes" id="UP000009222"/>
    </source>
</evidence>
<feature type="binding site" evidence="9">
    <location>
        <position position="243"/>
    </location>
    <ligand>
        <name>substrate</name>
    </ligand>
</feature>
<dbReference type="GO" id="GO:0006633">
    <property type="term" value="P:fatty acid biosynthetic process"/>
    <property type="evidence" value="ECO:0007669"/>
    <property type="project" value="UniProtKB-UniRule"/>
</dbReference>
<comment type="function">
    <text evidence="9">Involved in the fatty acid synthesis (FAS II). Catalyzes the reduction of a carbon-carbon double bond in an enoyl moiety that is covalently linked to a coenzyme A (CoA).</text>
</comment>
<dbReference type="GO" id="GO:0051287">
    <property type="term" value="F:NAD binding"/>
    <property type="evidence" value="ECO:0007669"/>
    <property type="project" value="UniProtKB-UniRule"/>
</dbReference>
<evidence type="ECO:0000256" key="5">
    <source>
        <dbReference type="ARBA" id="ARBA00023027"/>
    </source>
</evidence>
<feature type="binding site" evidence="9">
    <location>
        <begin position="86"/>
        <end position="87"/>
    </location>
    <ligand>
        <name>NAD(+)</name>
        <dbReference type="ChEBI" id="CHEBI:57540"/>
    </ligand>
</feature>
<dbReference type="GO" id="GO:0004318">
    <property type="term" value="F:enoyl-[acyl-carrier-protein] reductase (NADH) activity"/>
    <property type="evidence" value="ECO:0007669"/>
    <property type="project" value="TreeGrafter"/>
</dbReference>
<evidence type="ECO:0000259" key="11">
    <source>
        <dbReference type="Pfam" id="PF12241"/>
    </source>
</evidence>
<protein>
    <recommendedName>
        <fullName evidence="9">Trans-2-enoyl-CoA reductase [NADH]</fullName>
        <shortName evidence="9">TER</shortName>
        <ecNumber evidence="9">1.3.1.44</ecNumber>
    </recommendedName>
</protein>
<dbReference type="EC" id="1.3.1.44" evidence="9"/>
<dbReference type="HOGENOM" id="CLU_057698_1_0_12"/>
<evidence type="ECO:0000256" key="3">
    <source>
        <dbReference type="ARBA" id="ARBA00022832"/>
    </source>
</evidence>
<organism evidence="13 14">
    <name type="scientific">Leadbettera azotonutricia (strain ATCC BAA-888 / DSM 13862 / ZAS-9)</name>
    <name type="common">Treponema azotonutricium</name>
    <dbReference type="NCBI Taxonomy" id="545695"/>
    <lineage>
        <taxon>Bacteria</taxon>
        <taxon>Pseudomonadati</taxon>
        <taxon>Spirochaetota</taxon>
        <taxon>Spirochaetia</taxon>
        <taxon>Spirochaetales</taxon>
        <taxon>Breznakiellaceae</taxon>
        <taxon>Leadbettera</taxon>
    </lineage>
</organism>
<dbReference type="Pfam" id="PF07055">
    <property type="entry name" value="Eno-Rase_FAD_bd"/>
    <property type="match status" value="1"/>
</dbReference>
<dbReference type="NCBIfam" id="NF010177">
    <property type="entry name" value="PRK13656.1"/>
    <property type="match status" value="1"/>
</dbReference>
<reference evidence="13 14" key="2">
    <citation type="journal article" date="2011" name="ISME J.">
        <title>RNA-seq reveals cooperative metabolic interactions between two termite-gut spirochete species in co-culture.</title>
        <authorList>
            <person name="Rosenthal A.Z."/>
            <person name="Matson E.G."/>
            <person name="Eldar A."/>
            <person name="Leadbetter J.R."/>
        </authorList>
    </citation>
    <scope>NUCLEOTIDE SEQUENCE [LARGE SCALE GENOMIC DNA]</scope>
    <source>
        <strain evidence="14">ATCC BAA-888 / DSM 13862 / ZAS-9</strain>
    </source>
</reference>
<keyword evidence="6 9" id="KW-0443">Lipid metabolism</keyword>
<keyword evidence="2 9" id="KW-0444">Lipid biosynthesis</keyword>
<evidence type="ECO:0000256" key="9">
    <source>
        <dbReference type="HAMAP-Rule" id="MF_01838"/>
    </source>
</evidence>
<evidence type="ECO:0000256" key="8">
    <source>
        <dbReference type="ARBA" id="ARBA00048302"/>
    </source>
</evidence>
<dbReference type="OrthoDB" id="9802260at2"/>
<keyword evidence="3 9" id="KW-0276">Fatty acid metabolism</keyword>
<comment type="subunit">
    <text evidence="1 9">Monomer.</text>
</comment>
<dbReference type="PANTHER" id="PTHR37480:SF1">
    <property type="entry name" value="ENOYL-[ACYL-CARRIER-PROTEIN] REDUCTASE [NADH]"/>
    <property type="match status" value="1"/>
</dbReference>
<dbReference type="Proteomes" id="UP000009222">
    <property type="component" value="Chromosome"/>
</dbReference>
<dbReference type="Gene3D" id="3.40.50.720">
    <property type="entry name" value="NAD(P)-binding Rossmann-like Domain"/>
    <property type="match status" value="1"/>
</dbReference>
<keyword evidence="7 9" id="KW-0275">Fatty acid biosynthesis</keyword>
<dbReference type="InParanoid" id="F5Y6P6"/>
<comment type="catalytic activity">
    <reaction evidence="8 9">
        <text>a 2,3-saturated acyl-CoA + NAD(+) = a (2E)-enoyl-CoA + NADH + H(+)</text>
        <dbReference type="Rhea" id="RHEA:18177"/>
        <dbReference type="ChEBI" id="CHEBI:15378"/>
        <dbReference type="ChEBI" id="CHEBI:57540"/>
        <dbReference type="ChEBI" id="CHEBI:57945"/>
        <dbReference type="ChEBI" id="CHEBI:58856"/>
        <dbReference type="ChEBI" id="CHEBI:65111"/>
        <dbReference type="EC" id="1.3.1.44"/>
    </reaction>
</comment>
<dbReference type="InterPro" id="IPR010758">
    <property type="entry name" value="Trans-2-enoyl-CoA_reductase"/>
</dbReference>
<feature type="binding site" evidence="9">
    <location>
        <position position="262"/>
    </location>
    <ligand>
        <name>NAD(+)</name>
        <dbReference type="ChEBI" id="CHEBI:57540"/>
    </ligand>
</feature>
<name>F5Y6P6_LEAAZ</name>
<dbReference type="InterPro" id="IPR050048">
    <property type="entry name" value="FabV-like_NADH_b"/>
</dbReference>
<dbReference type="PANTHER" id="PTHR37480">
    <property type="entry name" value="ENOYL-[ACYL-CARRIER-PROTEIN] REDUCTASE [NADH]"/>
    <property type="match status" value="1"/>
</dbReference>
<dbReference type="InterPro" id="IPR024910">
    <property type="entry name" value="Enoyl-CoA_Rdtase_cat_dom"/>
</dbReference>
<dbReference type="EMBL" id="CP001841">
    <property type="protein sequence ID" value="AEF81254.1"/>
    <property type="molecule type" value="Genomic_DNA"/>
</dbReference>
<evidence type="ECO:0000259" key="10">
    <source>
        <dbReference type="Pfam" id="PF07055"/>
    </source>
</evidence>
<dbReference type="HAMAP" id="MF_01838">
    <property type="entry name" value="FabV_reductase"/>
    <property type="match status" value="1"/>
</dbReference>
<dbReference type="eggNOG" id="COG3007">
    <property type="taxonomic scope" value="Bacteria"/>
</dbReference>
<accession>F5Y6P6</accession>
<dbReference type="NCBIfam" id="NF043048">
    <property type="entry name" value="EnoyACPredFabV"/>
    <property type="match status" value="1"/>
</dbReference>
<feature type="site" description="Plays an important role in discriminating NADH against NADPH" evidence="9">
    <location>
        <position position="87"/>
    </location>
</feature>
<evidence type="ECO:0000256" key="4">
    <source>
        <dbReference type="ARBA" id="ARBA00023002"/>
    </source>
</evidence>
<dbReference type="Pfam" id="PF12242">
    <property type="entry name" value="Eno-Rase_NADH_b"/>
    <property type="match status" value="1"/>
</dbReference>
<proteinExistence type="inferred from homology"/>
<feature type="domain" description="Enoyl reductase FAD binding" evidence="10">
    <location>
        <begin position="352"/>
        <end position="415"/>
    </location>
</feature>
<keyword evidence="14" id="KW-1185">Reference proteome</keyword>
<keyword evidence="4 9" id="KW-0560">Oxidoreductase</keyword>
<feature type="binding site" evidence="9">
    <location>
        <begin position="295"/>
        <end position="297"/>
    </location>
    <ligand>
        <name>NAD(+)</name>
        <dbReference type="ChEBI" id="CHEBI:57540"/>
    </ligand>
</feature>
<dbReference type="KEGG" id="taz:TREAZ_1224"/>
<evidence type="ECO:0000313" key="13">
    <source>
        <dbReference type="EMBL" id="AEF81254.1"/>
    </source>
</evidence>
<feature type="domain" description="Trans-2-enoyl-CoA reductase-like NAD(P)H binding" evidence="12">
    <location>
        <begin position="2"/>
        <end position="92"/>
    </location>
</feature>
<dbReference type="RefSeq" id="WP_015710770.1">
    <property type="nucleotide sequence ID" value="NC_015577.1"/>
</dbReference>
<comment type="similarity">
    <text evidence="9">Belongs to the TER reductase family.</text>
</comment>
<dbReference type="AlphaFoldDB" id="F5Y6P6"/>
<evidence type="ECO:0000256" key="1">
    <source>
        <dbReference type="ARBA" id="ARBA00011245"/>
    </source>
</evidence>
<feature type="binding site" evidence="9">
    <location>
        <begin position="123"/>
        <end position="124"/>
    </location>
    <ligand>
        <name>NAD(+)</name>
        <dbReference type="ChEBI" id="CHEBI:57540"/>
    </ligand>
</feature>
<reference evidence="14" key="1">
    <citation type="submission" date="2009-12" db="EMBL/GenBank/DDBJ databases">
        <title>Complete sequence of Treponema azotonutricium strain ZAS-9.</title>
        <authorList>
            <person name="Tetu S.G."/>
            <person name="Matson E."/>
            <person name="Ren Q."/>
            <person name="Seshadri R."/>
            <person name="Elbourne L."/>
            <person name="Hassan K.A."/>
            <person name="Durkin A."/>
            <person name="Radune D."/>
            <person name="Mohamoud Y."/>
            <person name="Shay R."/>
            <person name="Jin S."/>
            <person name="Zhang X."/>
            <person name="Lucey K."/>
            <person name="Ballor N.R."/>
            <person name="Ottesen E."/>
            <person name="Rosenthal R."/>
            <person name="Allen A."/>
            <person name="Leadbetter J.R."/>
            <person name="Paulsen I.T."/>
        </authorList>
    </citation>
    <scope>NUCLEOTIDE SEQUENCE [LARGE SCALE GENOMIC DNA]</scope>
    <source>
        <strain evidence="14">ATCC BAA-888 / DSM 13862 / ZAS-9</strain>
    </source>
</reference>
<dbReference type="STRING" id="545695.TREAZ_1224"/>
<evidence type="ECO:0000259" key="12">
    <source>
        <dbReference type="Pfam" id="PF12242"/>
    </source>
</evidence>
<comment type="pathway">
    <text evidence="9">Lipid metabolism; fatty acid biosynthesis.</text>
</comment>
<gene>
    <name evidence="9" type="primary">fabV</name>
    <name evidence="13" type="ordered locus">TREAZ_1224</name>
</gene>
<evidence type="ECO:0000256" key="2">
    <source>
        <dbReference type="ARBA" id="ARBA00022516"/>
    </source>
</evidence>
<feature type="binding site" evidence="9">
    <location>
        <begin position="60"/>
        <end position="65"/>
    </location>
    <ligand>
        <name>NAD(+)</name>
        <dbReference type="ChEBI" id="CHEBI:57540"/>
    </ligand>
</feature>
<evidence type="ECO:0000256" key="7">
    <source>
        <dbReference type="ARBA" id="ARBA00023160"/>
    </source>
</evidence>
<feature type="active site" description="Proton donor" evidence="9">
    <location>
        <position position="253"/>
    </location>
</feature>
<feature type="domain" description="Trans-2-enoyl-CoA reductase catalytic" evidence="11">
    <location>
        <begin position="94"/>
        <end position="339"/>
    </location>
</feature>
<feature type="binding site" evidence="9">
    <location>
        <begin position="157"/>
        <end position="158"/>
    </location>
    <ligand>
        <name>NAD(+)</name>
        <dbReference type="ChEBI" id="CHEBI:57540"/>
    </ligand>
</feature>
<dbReference type="UniPathway" id="UPA00094"/>
<evidence type="ECO:0000256" key="6">
    <source>
        <dbReference type="ARBA" id="ARBA00023098"/>
    </source>
</evidence>
<keyword evidence="5 9" id="KW-0520">NAD</keyword>